<sequence length="213" mass="23542">MTATRPAIKASTLHVRNYRERMREQGLVKKDVWIRPEYAEELAAIEKSMRDAERDAGIPYLPTQPAEAGWTVAAIRHALQQASTVRDGRISLETIEGAEPSLHLVMHEYGDLSVFLAVGGEQILVEAYLWPVEDVTDVAAFNAHVLSTHVLLPLSTIGLQRIGGVAGYTMFGALDTHSSLANVMFEIETLAENVISATEAYRPFLRTATRRKA</sequence>
<gene>
    <name evidence="1" type="ORF">H4W19_11460</name>
    <name evidence="2" type="ORF">IAE60_01790</name>
</gene>
<dbReference type="Pfam" id="PF09938">
    <property type="entry name" value="DUF2170"/>
    <property type="match status" value="1"/>
</dbReference>
<name>A0A7G9TDM3_PSEMX</name>
<reference evidence="2 4" key="1">
    <citation type="submission" date="2020-08" db="EMBL/GenBank/DDBJ databases">
        <title>Streptomycin Non-resistant strain, P. mexicana.</title>
        <authorList>
            <person name="Ganesh-Kumar S."/>
            <person name="Zhe T."/>
            <person name="Yu Z."/>
            <person name="Min Y."/>
        </authorList>
    </citation>
    <scope>NUCLEOTIDE SEQUENCE [LARGE SCALE GENOMIC DNA]</scope>
    <source>
        <strain evidence="2 4">GTZY2</strain>
    </source>
</reference>
<organism evidence="2 4">
    <name type="scientific">Pseudoxanthomonas mexicana</name>
    <dbReference type="NCBI Taxonomy" id="128785"/>
    <lineage>
        <taxon>Bacteria</taxon>
        <taxon>Pseudomonadati</taxon>
        <taxon>Pseudomonadota</taxon>
        <taxon>Gammaproteobacteria</taxon>
        <taxon>Lysobacterales</taxon>
        <taxon>Lysobacteraceae</taxon>
        <taxon>Pseudoxanthomonas</taxon>
    </lineage>
</organism>
<protein>
    <submittedName>
        <fullName evidence="2">DUF2170 family protein</fullName>
    </submittedName>
</protein>
<dbReference type="Proteomes" id="UP000515506">
    <property type="component" value="Chromosome"/>
</dbReference>
<evidence type="ECO:0000313" key="4">
    <source>
        <dbReference type="Proteomes" id="UP000515838"/>
    </source>
</evidence>
<evidence type="ECO:0000313" key="2">
    <source>
        <dbReference type="EMBL" id="QNN78198.1"/>
    </source>
</evidence>
<dbReference type="EMBL" id="CP060731">
    <property type="protein sequence ID" value="QNN78198.1"/>
    <property type="molecule type" value="Genomic_DNA"/>
</dbReference>
<dbReference type="GeneID" id="81469677"/>
<dbReference type="RefSeq" id="WP_162108258.1">
    <property type="nucleotide sequence ID" value="NZ_CP060028.1"/>
</dbReference>
<evidence type="ECO:0000313" key="3">
    <source>
        <dbReference type="Proteomes" id="UP000515506"/>
    </source>
</evidence>
<proteinExistence type="predicted"/>
<keyword evidence="3" id="KW-1185">Reference proteome</keyword>
<evidence type="ECO:0000313" key="1">
    <source>
        <dbReference type="EMBL" id="QND78994.1"/>
    </source>
</evidence>
<dbReference type="AlphaFoldDB" id="A0A7G9TDM3"/>
<dbReference type="OrthoDB" id="7677665at2"/>
<accession>A0A7G9TDM3</accession>
<dbReference type="Proteomes" id="UP000515838">
    <property type="component" value="Chromosome"/>
</dbReference>
<dbReference type="EMBL" id="CP060028">
    <property type="protein sequence ID" value="QND78994.1"/>
    <property type="molecule type" value="Genomic_DNA"/>
</dbReference>
<dbReference type="InterPro" id="IPR019231">
    <property type="entry name" value="DUF2170"/>
</dbReference>
<reference evidence="1 3" key="2">
    <citation type="submission" date="2020-08" db="EMBL/GenBank/DDBJ databases">
        <title>Streptomycin resistant and MDR strain, P. mexicana.</title>
        <authorList>
            <person name="Ganesh-kumar S."/>
            <person name="Zhe T."/>
            <person name="Yu Z."/>
            <person name="Min Y."/>
        </authorList>
    </citation>
    <scope>NUCLEOTIDE SEQUENCE [LARGE SCALE GENOMIC DNA]</scope>
    <source>
        <strain evidence="1 3">GTZY</strain>
    </source>
</reference>